<evidence type="ECO:0000256" key="1">
    <source>
        <dbReference type="ARBA" id="ARBA00004651"/>
    </source>
</evidence>
<dbReference type="Proteomes" id="UP000295453">
    <property type="component" value="Unassembled WGS sequence"/>
</dbReference>
<comment type="subcellular location">
    <subcellularLocation>
        <location evidence="1">Cell membrane</location>
        <topology evidence="1">Multi-pass membrane protein</topology>
    </subcellularLocation>
</comment>
<reference evidence="12 13" key="1">
    <citation type="submission" date="2019-03" db="EMBL/GenBank/DDBJ databases">
        <authorList>
            <person name="Kim M.K.M."/>
        </authorList>
    </citation>
    <scope>NUCLEOTIDE SEQUENCE [LARGE SCALE GENOMIC DNA]</scope>
    <source>
        <strain evidence="12 13">18JY15-6</strain>
    </source>
</reference>
<dbReference type="RefSeq" id="WP_131582496.1">
    <property type="nucleotide sequence ID" value="NZ_SJZJ01000008.1"/>
</dbReference>
<evidence type="ECO:0000256" key="7">
    <source>
        <dbReference type="ARBA" id="ARBA00023136"/>
    </source>
</evidence>
<organism evidence="12 13">
    <name type="scientific">Nocardioides jejuensis</name>
    <dbReference type="NCBI Taxonomy" id="2502782"/>
    <lineage>
        <taxon>Bacteria</taxon>
        <taxon>Bacillati</taxon>
        <taxon>Actinomycetota</taxon>
        <taxon>Actinomycetes</taxon>
        <taxon>Propionibacteriales</taxon>
        <taxon>Nocardioidaceae</taxon>
        <taxon>Nocardioides</taxon>
    </lineage>
</organism>
<dbReference type="SUPFAM" id="SSF52540">
    <property type="entry name" value="P-loop containing nucleoside triphosphate hydrolases"/>
    <property type="match status" value="2"/>
</dbReference>
<keyword evidence="5 8" id="KW-0067">ATP-binding</keyword>
<evidence type="ECO:0000259" key="11">
    <source>
        <dbReference type="PROSITE" id="PS50901"/>
    </source>
</evidence>
<evidence type="ECO:0000313" key="13">
    <source>
        <dbReference type="Proteomes" id="UP000295453"/>
    </source>
</evidence>
<dbReference type="EMBL" id="SJZJ01000008">
    <property type="protein sequence ID" value="TCJ29425.1"/>
    <property type="molecule type" value="Genomic_DNA"/>
</dbReference>
<dbReference type="InterPro" id="IPR003593">
    <property type="entry name" value="AAA+_ATPase"/>
</dbReference>
<protein>
    <submittedName>
        <fullName evidence="12">Type VII secretion protein EccCa</fullName>
    </submittedName>
</protein>
<dbReference type="PANTHER" id="PTHR22683:SF1">
    <property type="entry name" value="TYPE VII SECRETION SYSTEM PROTEIN ESSC"/>
    <property type="match status" value="1"/>
</dbReference>
<feature type="transmembrane region" description="Helical" evidence="10">
    <location>
        <begin position="25"/>
        <end position="46"/>
    </location>
</feature>
<feature type="binding site" evidence="8">
    <location>
        <begin position="729"/>
        <end position="736"/>
    </location>
    <ligand>
        <name>ATP</name>
        <dbReference type="ChEBI" id="CHEBI:30616"/>
    </ligand>
</feature>
<dbReference type="Gene3D" id="3.40.50.300">
    <property type="entry name" value="P-loop containing nucleotide triphosphate hydrolases"/>
    <property type="match status" value="2"/>
</dbReference>
<dbReference type="NCBIfam" id="TIGR03924">
    <property type="entry name" value="T7SS_EccC_a"/>
    <property type="match status" value="1"/>
</dbReference>
<feature type="region of interest" description="Disordered" evidence="9">
    <location>
        <begin position="875"/>
        <end position="902"/>
    </location>
</feature>
<evidence type="ECO:0000256" key="4">
    <source>
        <dbReference type="ARBA" id="ARBA00022741"/>
    </source>
</evidence>
<feature type="binding site" evidence="8">
    <location>
        <begin position="411"/>
        <end position="418"/>
    </location>
    <ligand>
        <name>ATP</name>
        <dbReference type="ChEBI" id="CHEBI:30616"/>
    </ligand>
</feature>
<evidence type="ECO:0000256" key="5">
    <source>
        <dbReference type="ARBA" id="ARBA00022840"/>
    </source>
</evidence>
<feature type="compositionally biased region" description="Low complexity" evidence="9">
    <location>
        <begin position="1"/>
        <end position="10"/>
    </location>
</feature>
<dbReference type="GO" id="GO:0005524">
    <property type="term" value="F:ATP binding"/>
    <property type="evidence" value="ECO:0007669"/>
    <property type="project" value="UniProtKB-UniRule"/>
</dbReference>
<sequence>MTTNDPRPALRLPPAPPQRPTEGGALLLALPALGGVGSVALVASSGLAGSGAMRTRSLLAAGLFLIVTVAFVVLQVERQRRQRRLQTGMSREDHLLHLERARGQVIAAATAQRAHALARHPEPSALAASPAMPETEGHCIRLGIATGPLGLRLDVADPTPGQPPDVAGQRALERFVAAHTEITQLPIELDLDVVGEIAVDGPRDEARAVARAWVCSAARQDPERLQIALLTDNETGRAAWDWLKWLPHHGSATERDAVGPIRMVAAHADDLRAHASAARLLVIDERHERAADAPPGSSAVLRIGPPRSATSTVVTTDTAAHTARVVRDGADVTPPGFLPDSCDMATATAYARRRSASAHRATEDGLAALLSASPRAPLRVPIGTDPSGAPVQLDLREPAAGGHGPHGLVIGATGSGKSELLRTLVTGLAMTHSPEELNLVLIDFKGGATFAGLAGLPHTSALITNLADDLTLVDRMRDALSGELVRRQQVLRDAGDIARIADLDPDVAALPTLLVVVDEFTELLATRPDLAELFASIGRVGRSLGVHLLLASQRLDEGRLRGLESHLGFRIALRTFSAAESRAVIGTPDAHELPPRPGAGYLSTGPGEQVRFDTVLVSMPRPRRVPSGLVLPFTSAPVTDPAGSTRIDPPLLESVVAESRSRAGSGRTARRIWLPPLREAPSVPALLATVADPGPDRLPVGLIDLPHEQRHAPLLVDLDGSCGHVAIVGAPRSGRTTLLHTLAEALAATAPEQTRFAVVDLGGGLAALDGLPQVSAYVDRSAPDEVRALVRDVATEASRRRRQRSTEPDLFVVVDGWTTLRERWPDVEAELVALAQESLSVGIHLALTATRWADLRHVLRDVVGTRLELRLGDPMESEHGRAKAQAVPRSPGHGLTPDGHHFLAAVPAGAVSDGRRP</sequence>
<dbReference type="CDD" id="cd01127">
    <property type="entry name" value="TrwB_TraG_TraD_VirD4"/>
    <property type="match status" value="1"/>
</dbReference>
<evidence type="ECO:0000256" key="3">
    <source>
        <dbReference type="ARBA" id="ARBA00022692"/>
    </source>
</evidence>
<dbReference type="InterPro" id="IPR002543">
    <property type="entry name" value="FtsK_dom"/>
</dbReference>
<keyword evidence="2" id="KW-1003">Cell membrane</keyword>
<feature type="domain" description="FtsK" evidence="11">
    <location>
        <begin position="711"/>
        <end position="878"/>
    </location>
</feature>
<dbReference type="InterPro" id="IPR050206">
    <property type="entry name" value="FtsK/SpoIIIE/SftA"/>
</dbReference>
<keyword evidence="6 10" id="KW-1133">Transmembrane helix</keyword>
<evidence type="ECO:0000256" key="6">
    <source>
        <dbReference type="ARBA" id="ARBA00022989"/>
    </source>
</evidence>
<dbReference type="InterPro" id="IPR027417">
    <property type="entry name" value="P-loop_NTPase"/>
</dbReference>
<keyword evidence="4 8" id="KW-0547">Nucleotide-binding</keyword>
<accession>A0A4R1CGE5</accession>
<dbReference type="GO" id="GO:0003677">
    <property type="term" value="F:DNA binding"/>
    <property type="evidence" value="ECO:0007669"/>
    <property type="project" value="InterPro"/>
</dbReference>
<gene>
    <name evidence="12" type="primary">eccCa</name>
    <name evidence="12" type="ORF">EPD65_06805</name>
</gene>
<evidence type="ECO:0000256" key="2">
    <source>
        <dbReference type="ARBA" id="ARBA00022475"/>
    </source>
</evidence>
<dbReference type="OrthoDB" id="9807790at2"/>
<dbReference type="PROSITE" id="PS50901">
    <property type="entry name" value="FTSK"/>
    <property type="match status" value="2"/>
</dbReference>
<dbReference type="Pfam" id="PF01580">
    <property type="entry name" value="FtsK_SpoIIIE"/>
    <property type="match status" value="2"/>
</dbReference>
<name>A0A4R1CGE5_9ACTN</name>
<dbReference type="PANTHER" id="PTHR22683">
    <property type="entry name" value="SPORULATION PROTEIN RELATED"/>
    <property type="match status" value="1"/>
</dbReference>
<keyword evidence="7 10" id="KW-0472">Membrane</keyword>
<feature type="domain" description="FtsK" evidence="11">
    <location>
        <begin position="388"/>
        <end position="582"/>
    </location>
</feature>
<dbReference type="GO" id="GO:0005886">
    <property type="term" value="C:plasma membrane"/>
    <property type="evidence" value="ECO:0007669"/>
    <property type="project" value="UniProtKB-SubCell"/>
</dbReference>
<feature type="transmembrane region" description="Helical" evidence="10">
    <location>
        <begin position="58"/>
        <end position="76"/>
    </location>
</feature>
<evidence type="ECO:0000256" key="9">
    <source>
        <dbReference type="SAM" id="MobiDB-lite"/>
    </source>
</evidence>
<evidence type="ECO:0000256" key="10">
    <source>
        <dbReference type="SAM" id="Phobius"/>
    </source>
</evidence>
<dbReference type="AlphaFoldDB" id="A0A4R1CGE5"/>
<keyword evidence="13" id="KW-1185">Reference proteome</keyword>
<dbReference type="SMART" id="SM00382">
    <property type="entry name" value="AAA"/>
    <property type="match status" value="2"/>
</dbReference>
<keyword evidence="3 10" id="KW-0812">Transmembrane</keyword>
<dbReference type="InterPro" id="IPR023836">
    <property type="entry name" value="EccCa-like_Actinobacteria"/>
</dbReference>
<proteinExistence type="predicted"/>
<evidence type="ECO:0000256" key="8">
    <source>
        <dbReference type="PROSITE-ProRule" id="PRU00289"/>
    </source>
</evidence>
<comment type="caution">
    <text evidence="12">The sequence shown here is derived from an EMBL/GenBank/DDBJ whole genome shotgun (WGS) entry which is preliminary data.</text>
</comment>
<feature type="region of interest" description="Disordered" evidence="9">
    <location>
        <begin position="1"/>
        <end position="23"/>
    </location>
</feature>
<evidence type="ECO:0000313" key="12">
    <source>
        <dbReference type="EMBL" id="TCJ29425.1"/>
    </source>
</evidence>